<proteinExistence type="predicted"/>
<reference evidence="2 3" key="1">
    <citation type="submission" date="2023-11" db="EMBL/GenBank/DDBJ databases">
        <title>Paucibacter sp. nov., isolated from fresh soil in Korea.</title>
        <authorList>
            <person name="Le N.T.T."/>
        </authorList>
    </citation>
    <scope>NUCLEOTIDE SEQUENCE [LARGE SCALE GENOMIC DNA]</scope>
    <source>
        <strain evidence="2 3">R3-3</strain>
    </source>
</reference>
<accession>A0ABU5DMP4</accession>
<dbReference type="Proteomes" id="UP001285263">
    <property type="component" value="Unassembled WGS sequence"/>
</dbReference>
<comment type="caution">
    <text evidence="2">The sequence shown here is derived from an EMBL/GenBank/DDBJ whole genome shotgun (WGS) entry which is preliminary data.</text>
</comment>
<organism evidence="2 3">
    <name type="scientific">Roseateles agri</name>
    <dbReference type="NCBI Taxonomy" id="3098619"/>
    <lineage>
        <taxon>Bacteria</taxon>
        <taxon>Pseudomonadati</taxon>
        <taxon>Pseudomonadota</taxon>
        <taxon>Betaproteobacteria</taxon>
        <taxon>Burkholderiales</taxon>
        <taxon>Sphaerotilaceae</taxon>
        <taxon>Roseateles</taxon>
    </lineage>
</organism>
<dbReference type="InterPro" id="IPR045468">
    <property type="entry name" value="DUF6496"/>
</dbReference>
<evidence type="ECO:0000313" key="3">
    <source>
        <dbReference type="Proteomes" id="UP001285263"/>
    </source>
</evidence>
<protein>
    <submittedName>
        <fullName evidence="2">DUF6496 domain-containing protein</fullName>
    </submittedName>
</protein>
<dbReference type="EMBL" id="JAXCLA010000008">
    <property type="protein sequence ID" value="MDY0747575.1"/>
    <property type="molecule type" value="Genomic_DNA"/>
</dbReference>
<feature type="compositionally biased region" description="Basic and acidic residues" evidence="1">
    <location>
        <begin position="1"/>
        <end position="21"/>
    </location>
</feature>
<evidence type="ECO:0000256" key="1">
    <source>
        <dbReference type="SAM" id="MobiDB-lite"/>
    </source>
</evidence>
<dbReference type="RefSeq" id="WP_320425538.1">
    <property type="nucleotide sequence ID" value="NZ_JAXCLA010000008.1"/>
</dbReference>
<gene>
    <name evidence="2" type="ORF">SNE35_23940</name>
</gene>
<evidence type="ECO:0000313" key="2">
    <source>
        <dbReference type="EMBL" id="MDY0747575.1"/>
    </source>
</evidence>
<sequence length="60" mass="6485">MARYGEKASEKVHKTMHEAKHGTLKSGSGKKVTSRKQAVAIGLSEARKEGGKVPARKKSH</sequence>
<feature type="region of interest" description="Disordered" evidence="1">
    <location>
        <begin position="1"/>
        <end position="60"/>
    </location>
</feature>
<name>A0ABU5DMP4_9BURK</name>
<keyword evidence="3" id="KW-1185">Reference proteome</keyword>
<dbReference type="Pfam" id="PF20106">
    <property type="entry name" value="DUF6496"/>
    <property type="match status" value="1"/>
</dbReference>